<evidence type="ECO:0000313" key="14">
    <source>
        <dbReference type="EMBL" id="BAO28881.1"/>
    </source>
</evidence>
<proteinExistence type="inferred from homology"/>
<dbReference type="SMART" id="SM00887">
    <property type="entry name" value="EB_dh"/>
    <property type="match status" value="1"/>
</dbReference>
<dbReference type="STRING" id="1223802.SUTH_01081"/>
<dbReference type="HOGENOM" id="CLU_509886_0_0_4"/>
<dbReference type="InterPro" id="IPR051174">
    <property type="entry name" value="Cytochrome_c-type_ET"/>
</dbReference>
<evidence type="ECO:0000256" key="3">
    <source>
        <dbReference type="ARBA" id="ARBA00022448"/>
    </source>
</evidence>
<dbReference type="KEGG" id="shd:SUTH_01081"/>
<evidence type="ECO:0000256" key="7">
    <source>
        <dbReference type="ARBA" id="ARBA00022723"/>
    </source>
</evidence>
<dbReference type="GO" id="GO:0009061">
    <property type="term" value="P:anaerobic respiration"/>
    <property type="evidence" value="ECO:0007669"/>
    <property type="project" value="TreeGrafter"/>
</dbReference>
<dbReference type="Pfam" id="PF09459">
    <property type="entry name" value="EB_dh"/>
    <property type="match status" value="1"/>
</dbReference>
<evidence type="ECO:0000313" key="15">
    <source>
        <dbReference type="Proteomes" id="UP000031637"/>
    </source>
</evidence>
<feature type="domain" description="Cytochrome c-552/DMSO reductase-like haem-binding" evidence="13">
    <location>
        <begin position="254"/>
        <end position="511"/>
    </location>
</feature>
<evidence type="ECO:0000256" key="8">
    <source>
        <dbReference type="ARBA" id="ARBA00022982"/>
    </source>
</evidence>
<organism evidence="14 15">
    <name type="scientific">Sulfuritalea hydrogenivorans sk43H</name>
    <dbReference type="NCBI Taxonomy" id="1223802"/>
    <lineage>
        <taxon>Bacteria</taxon>
        <taxon>Pseudomonadati</taxon>
        <taxon>Pseudomonadota</taxon>
        <taxon>Betaproteobacteria</taxon>
        <taxon>Nitrosomonadales</taxon>
        <taxon>Sterolibacteriaceae</taxon>
        <taxon>Sulfuritalea</taxon>
    </lineage>
</organism>
<keyword evidence="6" id="KW-0812">Transmembrane</keyword>
<evidence type="ECO:0000259" key="13">
    <source>
        <dbReference type="SMART" id="SM00887"/>
    </source>
</evidence>
<evidence type="ECO:0000256" key="10">
    <source>
        <dbReference type="ARBA" id="ARBA00023004"/>
    </source>
</evidence>
<dbReference type="InterPro" id="IPR038266">
    <property type="entry name" value="NapC/NirT_cytc_sf"/>
</dbReference>
<dbReference type="SUPFAM" id="SSF48695">
    <property type="entry name" value="Multiheme cytochromes"/>
    <property type="match status" value="1"/>
</dbReference>
<evidence type="ECO:0000256" key="11">
    <source>
        <dbReference type="ARBA" id="ARBA00023136"/>
    </source>
</evidence>
<keyword evidence="8" id="KW-0249">Electron transport</keyword>
<evidence type="ECO:0000256" key="4">
    <source>
        <dbReference type="ARBA" id="ARBA00022475"/>
    </source>
</evidence>
<dbReference type="Gene3D" id="1.10.3820.10">
    <property type="entry name" value="Di-heme elbow motif domain"/>
    <property type="match status" value="1"/>
</dbReference>
<comment type="similarity">
    <text evidence="2">Belongs to the NapC/NirT/NrfH family.</text>
</comment>
<dbReference type="InterPro" id="IPR019020">
    <property type="entry name" value="Cyt-c552/DMSO_Rdtase_haem-bd"/>
</dbReference>
<dbReference type="Gene3D" id="2.60.40.1190">
    <property type="match status" value="1"/>
</dbReference>
<evidence type="ECO:0000256" key="12">
    <source>
        <dbReference type="SAM" id="MobiDB-lite"/>
    </source>
</evidence>
<keyword evidence="11" id="KW-0472">Membrane</keyword>
<gene>
    <name evidence="14" type="ORF">SUTH_01081</name>
</gene>
<name>W0SCX5_9PROT</name>
<dbReference type="GO" id="GO:0009055">
    <property type="term" value="F:electron transfer activity"/>
    <property type="evidence" value="ECO:0007669"/>
    <property type="project" value="TreeGrafter"/>
</dbReference>
<dbReference type="Pfam" id="PF03264">
    <property type="entry name" value="Cytochrom_NNT"/>
    <property type="match status" value="1"/>
</dbReference>
<keyword evidence="9" id="KW-1133">Transmembrane helix</keyword>
<dbReference type="GO" id="GO:0046872">
    <property type="term" value="F:metal ion binding"/>
    <property type="evidence" value="ECO:0007669"/>
    <property type="project" value="UniProtKB-KW"/>
</dbReference>
<evidence type="ECO:0000256" key="9">
    <source>
        <dbReference type="ARBA" id="ARBA00022989"/>
    </source>
</evidence>
<keyword evidence="7" id="KW-0479">Metal-binding</keyword>
<dbReference type="FunFam" id="1.10.3820.10:FF:000001">
    <property type="entry name" value="Cytochrome c-type protein"/>
    <property type="match status" value="1"/>
</dbReference>
<evidence type="ECO:0000256" key="2">
    <source>
        <dbReference type="ARBA" id="ARBA00007395"/>
    </source>
</evidence>
<evidence type="ECO:0000256" key="5">
    <source>
        <dbReference type="ARBA" id="ARBA00022617"/>
    </source>
</evidence>
<dbReference type="GO" id="GO:0005886">
    <property type="term" value="C:plasma membrane"/>
    <property type="evidence" value="ECO:0007669"/>
    <property type="project" value="UniProtKB-SubCell"/>
</dbReference>
<accession>W0SCX5</accession>
<comment type="subcellular location">
    <subcellularLocation>
        <location evidence="1">Cell membrane</location>
        <topology evidence="1">Single-pass membrane protein</topology>
    </subcellularLocation>
</comment>
<keyword evidence="3" id="KW-0813">Transport</keyword>
<keyword evidence="5" id="KW-0349">Heme</keyword>
<feature type="region of interest" description="Disordered" evidence="12">
    <location>
        <begin position="172"/>
        <end position="203"/>
    </location>
</feature>
<dbReference type="PANTHER" id="PTHR30333">
    <property type="entry name" value="CYTOCHROME C-TYPE PROTEIN"/>
    <property type="match status" value="1"/>
</dbReference>
<keyword evidence="4" id="KW-1003">Cell membrane</keyword>
<dbReference type="EMBL" id="AP012547">
    <property type="protein sequence ID" value="BAO28881.1"/>
    <property type="molecule type" value="Genomic_DNA"/>
</dbReference>
<sequence>MFRMIVIGVLGGIGIWGLLNTGVEYTNRTEFCLSCHTMQTPFEELKKTVHYSNRTGTSVGCADCHVASSKEPFDYARKLTQKVFASKDVIGQILGTIDTPEKFEAYRLTMAKRVWAHMKETDSKECRNCHKFDKMDTTKQKDRSAVKHEGAVQDGKTCIDCHKGIAHKPVHHLLEGGPAPAGAAAAGTAAPAQAEAPTAPKVEAAAAPVTAPSAPAAAPATATAVAAAPTQPAKATPKAEPAGAAAPAASAITALDWSKVPARQVKVFYPGQAGLEWVMNKADHSSAADIIEKKRACAKCHEGDANEVGAAIVAGKPVGVSKTVMEPNPPAGKVGFIPVTFQTTHDGNKIYFRFEWVPPKNGDKKMDPKNEVKLTMMFDGGGTVEGSEINGCWATCHVDLRTMKDAKDDKKTKYIKDADLAGGKFMDLIQFRSGKGLGPVDGWVDSERHMDGGKSQLKAEGKKEGNKWIVTFERTLAGGGKGNHAITADKVYNFGFAIHEDFTNARYHYVSLGYQFGLDKPNPGVKNYIDVQKQ</sequence>
<dbReference type="Proteomes" id="UP000031637">
    <property type="component" value="Chromosome"/>
</dbReference>
<keyword evidence="10" id="KW-0408">Iron</keyword>
<evidence type="ECO:0000256" key="1">
    <source>
        <dbReference type="ARBA" id="ARBA00004162"/>
    </source>
</evidence>
<dbReference type="PANTHER" id="PTHR30333:SF1">
    <property type="entry name" value="CYTOCHROME C-TYPE PROTEIN NAPC"/>
    <property type="match status" value="1"/>
</dbReference>
<feature type="compositionally biased region" description="Low complexity" evidence="12">
    <location>
        <begin position="175"/>
        <end position="203"/>
    </location>
</feature>
<evidence type="ECO:0000256" key="6">
    <source>
        <dbReference type="ARBA" id="ARBA00022692"/>
    </source>
</evidence>
<protein>
    <submittedName>
        <fullName evidence="14">Denitrification system component NirT/cytochrome c552</fullName>
    </submittedName>
</protein>
<dbReference type="GO" id="GO:0020037">
    <property type="term" value="F:heme binding"/>
    <property type="evidence" value="ECO:0007669"/>
    <property type="project" value="InterPro"/>
</dbReference>
<dbReference type="InterPro" id="IPR005126">
    <property type="entry name" value="NapC/NirT_cyt_c_N"/>
</dbReference>
<dbReference type="InterPro" id="IPR036280">
    <property type="entry name" value="Multihaem_cyt_sf"/>
</dbReference>
<dbReference type="AlphaFoldDB" id="W0SCX5"/>
<keyword evidence="15" id="KW-1185">Reference proteome</keyword>
<reference evidence="14 15" key="1">
    <citation type="journal article" date="2014" name="Syst. Appl. Microbiol.">
        <title>Complete genomes of freshwater sulfur oxidizers Sulfuricella denitrificans skB26 and Sulfuritalea hydrogenivorans sk43H: genetic insights into the sulfur oxidation pathway of betaproteobacteria.</title>
        <authorList>
            <person name="Watanabe T."/>
            <person name="Kojima H."/>
            <person name="Fukui M."/>
        </authorList>
    </citation>
    <scope>NUCLEOTIDE SEQUENCE [LARGE SCALE GENOMIC DNA]</scope>
    <source>
        <strain evidence="14">DSM22779</strain>
    </source>
</reference>